<keyword evidence="1" id="KW-0472">Membrane</keyword>
<dbReference type="AlphaFoldDB" id="A0A840TJS3"/>
<organism evidence="2 3">
    <name type="scientific">Rhabdobacter roseus</name>
    <dbReference type="NCBI Taxonomy" id="1655419"/>
    <lineage>
        <taxon>Bacteria</taxon>
        <taxon>Pseudomonadati</taxon>
        <taxon>Bacteroidota</taxon>
        <taxon>Cytophagia</taxon>
        <taxon>Cytophagales</taxon>
        <taxon>Cytophagaceae</taxon>
        <taxon>Rhabdobacter</taxon>
    </lineage>
</organism>
<accession>A0A840TJS3</accession>
<dbReference type="Proteomes" id="UP000557307">
    <property type="component" value="Unassembled WGS sequence"/>
</dbReference>
<protein>
    <submittedName>
        <fullName evidence="2">Uncharacterized protein</fullName>
    </submittedName>
</protein>
<keyword evidence="3" id="KW-1185">Reference proteome</keyword>
<evidence type="ECO:0000256" key="1">
    <source>
        <dbReference type="SAM" id="Phobius"/>
    </source>
</evidence>
<feature type="transmembrane region" description="Helical" evidence="1">
    <location>
        <begin position="52"/>
        <end position="70"/>
    </location>
</feature>
<keyword evidence="1" id="KW-1133">Transmembrane helix</keyword>
<comment type="caution">
    <text evidence="2">The sequence shown here is derived from an EMBL/GenBank/DDBJ whole genome shotgun (WGS) entry which is preliminary data.</text>
</comment>
<sequence length="146" mass="16906">MNNNRIRLEDLKREVPFEVPEGYFERLPSIVQSRIPATPEKNPVFNWSWQRSFITAAAMSVIALLVWFTYPERQEAIGMEPLSGISDGAIIEYLEEQNISYFDLSEHQVVQEAFATDSTLLYYLDGLDDDFIRQQLIETLPLTETI</sequence>
<dbReference type="RefSeq" id="WP_184173267.1">
    <property type="nucleotide sequence ID" value="NZ_JACHGF010000002.1"/>
</dbReference>
<evidence type="ECO:0000313" key="3">
    <source>
        <dbReference type="Proteomes" id="UP000557307"/>
    </source>
</evidence>
<name>A0A840TJS3_9BACT</name>
<gene>
    <name evidence="2" type="ORF">HNQ92_001800</name>
</gene>
<evidence type="ECO:0000313" key="2">
    <source>
        <dbReference type="EMBL" id="MBB5283674.1"/>
    </source>
</evidence>
<keyword evidence="1" id="KW-0812">Transmembrane</keyword>
<dbReference type="EMBL" id="JACHGF010000002">
    <property type="protein sequence ID" value="MBB5283674.1"/>
    <property type="molecule type" value="Genomic_DNA"/>
</dbReference>
<proteinExistence type="predicted"/>
<reference evidence="2 3" key="1">
    <citation type="submission" date="2020-08" db="EMBL/GenBank/DDBJ databases">
        <title>Genomic Encyclopedia of Type Strains, Phase IV (KMG-IV): sequencing the most valuable type-strain genomes for metagenomic binning, comparative biology and taxonomic classification.</title>
        <authorList>
            <person name="Goeker M."/>
        </authorList>
    </citation>
    <scope>NUCLEOTIDE SEQUENCE [LARGE SCALE GENOMIC DNA]</scope>
    <source>
        <strain evidence="2 3">DSM 105074</strain>
    </source>
</reference>